<protein>
    <submittedName>
        <fullName evidence="2">DUF4112 domain-containing protein</fullName>
    </submittedName>
</protein>
<dbReference type="GeneID" id="79305481"/>
<dbReference type="InterPro" id="IPR025187">
    <property type="entry name" value="DUF4112"/>
</dbReference>
<gene>
    <name evidence="2" type="ORF">ACFQJ6_01665</name>
</gene>
<dbReference type="Pfam" id="PF13430">
    <property type="entry name" value="DUF4112"/>
    <property type="match status" value="1"/>
</dbReference>
<dbReference type="AlphaFoldDB" id="A0ABD5WIN8"/>
<accession>A0ABD5WIN8</accession>
<evidence type="ECO:0000313" key="2">
    <source>
        <dbReference type="EMBL" id="MFC7079029.1"/>
    </source>
</evidence>
<comment type="caution">
    <text evidence="2">The sequence shown here is derived from an EMBL/GenBank/DDBJ whole genome shotgun (WGS) entry which is preliminary data.</text>
</comment>
<feature type="region of interest" description="Disordered" evidence="1">
    <location>
        <begin position="1"/>
        <end position="20"/>
    </location>
</feature>
<evidence type="ECO:0000313" key="3">
    <source>
        <dbReference type="Proteomes" id="UP001596407"/>
    </source>
</evidence>
<reference evidence="2 3" key="1">
    <citation type="journal article" date="2019" name="Int. J. Syst. Evol. Microbiol.">
        <title>The Global Catalogue of Microorganisms (GCM) 10K type strain sequencing project: providing services to taxonomists for standard genome sequencing and annotation.</title>
        <authorList>
            <consortium name="The Broad Institute Genomics Platform"/>
            <consortium name="The Broad Institute Genome Sequencing Center for Infectious Disease"/>
            <person name="Wu L."/>
            <person name="Ma J."/>
        </authorList>
    </citation>
    <scope>NUCLEOTIDE SEQUENCE [LARGE SCALE GENOMIC DNA]</scope>
    <source>
        <strain evidence="2 3">DT72</strain>
    </source>
</reference>
<dbReference type="PANTHER" id="PTHR35519:SF2">
    <property type="entry name" value="PH DOMAIN PROTEIN"/>
    <property type="match status" value="1"/>
</dbReference>
<dbReference type="EMBL" id="JBHSZH010000001">
    <property type="protein sequence ID" value="MFC7079029.1"/>
    <property type="molecule type" value="Genomic_DNA"/>
</dbReference>
<sequence length="129" mass="13594">MELGPDEDGQPIEVSVEDEPPGMERVRAVADLLDEAIELPVIDYKIGLDPILGILPVGGDAVSAAISLYIVAEGARMGASRDTVLKMLFNVGVDAVLGSIPVLGTLIDAVWKANERNVALLEEELGETA</sequence>
<evidence type="ECO:0000256" key="1">
    <source>
        <dbReference type="SAM" id="MobiDB-lite"/>
    </source>
</evidence>
<proteinExistence type="predicted"/>
<dbReference type="Proteomes" id="UP001596407">
    <property type="component" value="Unassembled WGS sequence"/>
</dbReference>
<dbReference type="RefSeq" id="WP_276282354.1">
    <property type="nucleotide sequence ID" value="NZ_CP119810.1"/>
</dbReference>
<dbReference type="PANTHER" id="PTHR35519">
    <property type="entry name" value="MEMBRANE PROTEINS"/>
    <property type="match status" value="1"/>
</dbReference>
<organism evidence="2 3">
    <name type="scientific">Halorussus caseinilyticus</name>
    <dbReference type="NCBI Taxonomy" id="3034025"/>
    <lineage>
        <taxon>Archaea</taxon>
        <taxon>Methanobacteriati</taxon>
        <taxon>Methanobacteriota</taxon>
        <taxon>Stenosarchaea group</taxon>
        <taxon>Halobacteria</taxon>
        <taxon>Halobacteriales</taxon>
        <taxon>Haladaptataceae</taxon>
        <taxon>Halorussus</taxon>
    </lineage>
</organism>
<keyword evidence="3" id="KW-1185">Reference proteome</keyword>
<name>A0ABD5WIN8_9EURY</name>